<evidence type="ECO:0000256" key="2">
    <source>
        <dbReference type="ARBA" id="ARBA00022556"/>
    </source>
</evidence>
<dbReference type="EC" id="2.3.1.191" evidence="7"/>
<feature type="domain" description="UDP-3-O-[3-hydroxymyristoyl] glucosamine N-acyltransferase non-repeat region" evidence="8">
    <location>
        <begin position="26"/>
        <end position="91"/>
    </location>
</feature>
<name>A0YE77_9GAMM</name>
<evidence type="ECO:0000256" key="7">
    <source>
        <dbReference type="HAMAP-Rule" id="MF_00523"/>
    </source>
</evidence>
<keyword evidence="2 7" id="KW-0441">Lipid A biosynthesis</keyword>
<keyword evidence="3 7" id="KW-0808">Transferase</keyword>
<comment type="caution">
    <text evidence="9">The sequence shown here is derived from an EMBL/GenBank/DDBJ whole genome shotgun (WGS) entry which is preliminary data.</text>
</comment>
<accession>A0YE77</accession>
<evidence type="ECO:0000256" key="6">
    <source>
        <dbReference type="ARBA" id="ARBA00023315"/>
    </source>
</evidence>
<dbReference type="InterPro" id="IPR007691">
    <property type="entry name" value="LpxD"/>
</dbReference>
<keyword evidence="6 7" id="KW-0012">Acyltransferase</keyword>
<dbReference type="NCBIfam" id="NF002060">
    <property type="entry name" value="PRK00892.1"/>
    <property type="match status" value="1"/>
</dbReference>
<dbReference type="Pfam" id="PF00132">
    <property type="entry name" value="Hexapep"/>
    <property type="match status" value="1"/>
</dbReference>
<dbReference type="OrthoDB" id="9784739at2"/>
<evidence type="ECO:0000256" key="4">
    <source>
        <dbReference type="ARBA" id="ARBA00022737"/>
    </source>
</evidence>
<dbReference type="AlphaFoldDB" id="A0YE77"/>
<dbReference type="InterPro" id="IPR011004">
    <property type="entry name" value="Trimer_LpxA-like_sf"/>
</dbReference>
<dbReference type="SUPFAM" id="SSF51161">
    <property type="entry name" value="Trimeric LpxA-like enzymes"/>
    <property type="match status" value="1"/>
</dbReference>
<evidence type="ECO:0000256" key="3">
    <source>
        <dbReference type="ARBA" id="ARBA00022679"/>
    </source>
</evidence>
<organism evidence="9 10">
    <name type="scientific">marine gamma proteobacterium HTCC2143</name>
    <dbReference type="NCBI Taxonomy" id="247633"/>
    <lineage>
        <taxon>Bacteria</taxon>
        <taxon>Pseudomonadati</taxon>
        <taxon>Pseudomonadota</taxon>
        <taxon>Gammaproteobacteria</taxon>
        <taxon>Cellvibrionales</taxon>
        <taxon>Spongiibacteraceae</taxon>
        <taxon>BD1-7 clade</taxon>
    </lineage>
</organism>
<keyword evidence="10" id="KW-1185">Reference proteome</keyword>
<dbReference type="Pfam" id="PF04613">
    <property type="entry name" value="LpxD"/>
    <property type="match status" value="1"/>
</dbReference>
<comment type="catalytic activity">
    <reaction evidence="7">
        <text>a UDP-3-O-[(3R)-3-hydroxyacyl]-alpha-D-glucosamine + a (3R)-hydroxyacyl-[ACP] = a UDP-2-N,3-O-bis[(3R)-3-hydroxyacyl]-alpha-D-glucosamine + holo-[ACP] + H(+)</text>
        <dbReference type="Rhea" id="RHEA:53836"/>
        <dbReference type="Rhea" id="RHEA-COMP:9685"/>
        <dbReference type="Rhea" id="RHEA-COMP:9945"/>
        <dbReference type="ChEBI" id="CHEBI:15378"/>
        <dbReference type="ChEBI" id="CHEBI:64479"/>
        <dbReference type="ChEBI" id="CHEBI:78827"/>
        <dbReference type="ChEBI" id="CHEBI:137740"/>
        <dbReference type="ChEBI" id="CHEBI:137748"/>
        <dbReference type="EC" id="2.3.1.191"/>
    </reaction>
</comment>
<comment type="similarity">
    <text evidence="7">Belongs to the transferase hexapeptide repeat family. LpxD subfamily.</text>
</comment>
<dbReference type="GO" id="GO:0103118">
    <property type="term" value="F:UDP-3-O-[(3R)-3-hydroxyacyl]-glucosamine N-acyltransferase activity"/>
    <property type="evidence" value="ECO:0007669"/>
    <property type="project" value="UniProtKB-EC"/>
</dbReference>
<dbReference type="CDD" id="cd03352">
    <property type="entry name" value="LbH_LpxD"/>
    <property type="match status" value="1"/>
</dbReference>
<evidence type="ECO:0000256" key="5">
    <source>
        <dbReference type="ARBA" id="ARBA00023098"/>
    </source>
</evidence>
<dbReference type="GO" id="GO:0009245">
    <property type="term" value="P:lipid A biosynthetic process"/>
    <property type="evidence" value="ECO:0007669"/>
    <property type="project" value="UniProtKB-UniRule"/>
</dbReference>
<comment type="function">
    <text evidence="7">Catalyzes the N-acylation of UDP-3-O-acylglucosamine using 3-hydroxyacyl-ACP as the acyl donor. Is involved in the biosynthesis of lipid A, a phosphorylated glycolipid that anchors the lipopolysaccharide to the outer membrane of the cell.</text>
</comment>
<reference evidence="9 10" key="1">
    <citation type="journal article" date="2010" name="J. Bacteriol.">
        <title>Genome sequence of the oligotrophic marine Gammaproteobacterium HTCC2143, isolated from the Oregon Coast.</title>
        <authorList>
            <person name="Oh H.M."/>
            <person name="Kang I."/>
            <person name="Ferriera S."/>
            <person name="Giovannoni S.J."/>
            <person name="Cho J.C."/>
        </authorList>
    </citation>
    <scope>NUCLEOTIDE SEQUENCE [LARGE SCALE GENOMIC DNA]</scope>
    <source>
        <strain evidence="9 10">HTCC2143</strain>
    </source>
</reference>
<dbReference type="PANTHER" id="PTHR43378:SF2">
    <property type="entry name" value="UDP-3-O-ACYLGLUCOSAMINE N-ACYLTRANSFERASE 1, MITOCHONDRIAL-RELATED"/>
    <property type="match status" value="1"/>
</dbReference>
<dbReference type="InterPro" id="IPR001451">
    <property type="entry name" value="Hexapep"/>
</dbReference>
<dbReference type="STRING" id="247633.GP2143_02279"/>
<evidence type="ECO:0000313" key="9">
    <source>
        <dbReference type="EMBL" id="EAW30713.1"/>
    </source>
</evidence>
<feature type="active site" description="Proton acceptor" evidence="7">
    <location>
        <position position="245"/>
    </location>
</feature>
<comment type="subunit">
    <text evidence="7">Homotrimer.</text>
</comment>
<keyword evidence="4 7" id="KW-0677">Repeat</keyword>
<dbReference type="UniPathway" id="UPA00973"/>
<proteinExistence type="inferred from homology"/>
<dbReference type="NCBIfam" id="TIGR01853">
    <property type="entry name" value="lipid_A_lpxD"/>
    <property type="match status" value="1"/>
</dbReference>
<sequence length="344" mass="35499">MSGHHYSLAELAELLNVTYVGDAKTLISGLATLASAGPGQLSFLANSKYQKTLKSTLAGAVIVAPDMVTSCPSHCLVSEQPYLTYARASQLFEVLDNDRGGIHPSAVIDSSATIATTATIAANVVIGKNVVIGAAVVIGPGCVIGNNSTIDEGGLLHANVSVYHGVLIGRSVVIHSGTVIGSDGFGFAPSPDTEIGGWVKIAQLGGVKIGDNVEIGAGCTIDRGALDDTVIGDRVILDNQIQIAHNVEIGDNTGIAGCSAIAGSTKIGKNCTIAGGVAIIGHLTIGDNVHFTARSLITKSVEKSGAYSSGAPMQDTKSWRRNAVRFMQLDNIAKRLSDVERKLK</sequence>
<evidence type="ECO:0000259" key="8">
    <source>
        <dbReference type="Pfam" id="PF04613"/>
    </source>
</evidence>
<dbReference type="EMBL" id="AAVT01000006">
    <property type="protein sequence ID" value="EAW30713.1"/>
    <property type="molecule type" value="Genomic_DNA"/>
</dbReference>
<dbReference type="HAMAP" id="MF_00523">
    <property type="entry name" value="LpxD"/>
    <property type="match status" value="1"/>
</dbReference>
<evidence type="ECO:0000256" key="1">
    <source>
        <dbReference type="ARBA" id="ARBA00022516"/>
    </source>
</evidence>
<dbReference type="eggNOG" id="COG1044">
    <property type="taxonomic scope" value="Bacteria"/>
</dbReference>
<dbReference type="PANTHER" id="PTHR43378">
    <property type="entry name" value="UDP-3-O-ACYLGLUCOSAMINE N-ACYLTRANSFERASE"/>
    <property type="match status" value="1"/>
</dbReference>
<gene>
    <name evidence="7" type="primary">lpxD</name>
    <name evidence="9" type="ORF">GP2143_02279</name>
</gene>
<dbReference type="Pfam" id="PF14602">
    <property type="entry name" value="Hexapep_2"/>
    <property type="match status" value="1"/>
</dbReference>
<dbReference type="Gene3D" id="3.40.1390.10">
    <property type="entry name" value="MurE/MurF, N-terminal domain"/>
    <property type="match status" value="1"/>
</dbReference>
<dbReference type="Gene3D" id="1.20.5.170">
    <property type="match status" value="1"/>
</dbReference>
<dbReference type="Proteomes" id="UP000004931">
    <property type="component" value="Unassembled WGS sequence"/>
</dbReference>
<dbReference type="GO" id="GO:0016020">
    <property type="term" value="C:membrane"/>
    <property type="evidence" value="ECO:0007669"/>
    <property type="project" value="GOC"/>
</dbReference>
<dbReference type="GO" id="GO:0016410">
    <property type="term" value="F:N-acyltransferase activity"/>
    <property type="evidence" value="ECO:0007669"/>
    <property type="project" value="InterPro"/>
</dbReference>
<evidence type="ECO:0000313" key="10">
    <source>
        <dbReference type="Proteomes" id="UP000004931"/>
    </source>
</evidence>
<keyword evidence="5 7" id="KW-0443">Lipid metabolism</keyword>
<dbReference type="Gene3D" id="2.160.10.10">
    <property type="entry name" value="Hexapeptide repeat proteins"/>
    <property type="match status" value="1"/>
</dbReference>
<keyword evidence="1 7" id="KW-0444">Lipid biosynthesis</keyword>
<protein>
    <recommendedName>
        <fullName evidence="7">UDP-3-O-acylglucosamine N-acyltransferase</fullName>
        <ecNumber evidence="7">2.3.1.191</ecNumber>
    </recommendedName>
</protein>
<dbReference type="InterPro" id="IPR020573">
    <property type="entry name" value="UDP_GlcNAc_AcTrfase_non-rep"/>
</dbReference>
<comment type="pathway">
    <text evidence="7">Bacterial outer membrane biogenesis; LPS lipid A biosynthesis.</text>
</comment>